<dbReference type="EMBL" id="LSSM01000076">
    <property type="protein sequence ID" value="OMJ30131.1"/>
    <property type="molecule type" value="Genomic_DNA"/>
</dbReference>
<dbReference type="AlphaFoldDB" id="A0A1R1YTC2"/>
<dbReference type="Proteomes" id="UP000187429">
    <property type="component" value="Unassembled WGS sequence"/>
</dbReference>
<name>A0A1R1YTC2_9FUNG</name>
<organism evidence="1 2">
    <name type="scientific">Smittium culicis</name>
    <dbReference type="NCBI Taxonomy" id="133412"/>
    <lineage>
        <taxon>Eukaryota</taxon>
        <taxon>Fungi</taxon>
        <taxon>Fungi incertae sedis</taxon>
        <taxon>Zoopagomycota</taxon>
        <taxon>Kickxellomycotina</taxon>
        <taxon>Harpellomycetes</taxon>
        <taxon>Harpellales</taxon>
        <taxon>Legeriomycetaceae</taxon>
        <taxon>Smittium</taxon>
    </lineage>
</organism>
<gene>
    <name evidence="1" type="ORF">AYI69_g335</name>
</gene>
<evidence type="ECO:0000313" key="2">
    <source>
        <dbReference type="Proteomes" id="UP000187429"/>
    </source>
</evidence>
<sequence length="79" mass="9018">MRLGESTGVRTDGKYVTFGLLIVFSQCSNELSALLRSFANVSNDDKHGRIARICGYLDFWGYRQELKTIPYLKMNPLEL</sequence>
<keyword evidence="2" id="KW-1185">Reference proteome</keyword>
<evidence type="ECO:0000313" key="1">
    <source>
        <dbReference type="EMBL" id="OMJ30131.1"/>
    </source>
</evidence>
<protein>
    <submittedName>
        <fullName evidence="1">Uncharacterized protein</fullName>
    </submittedName>
</protein>
<accession>A0A1R1YTC2</accession>
<dbReference type="OrthoDB" id="10503059at2759"/>
<reference evidence="2" key="1">
    <citation type="submission" date="2017-01" db="EMBL/GenBank/DDBJ databases">
        <authorList>
            <person name="Wang Y."/>
            <person name="White M."/>
            <person name="Kvist S."/>
            <person name="Moncalvo J.-M."/>
        </authorList>
    </citation>
    <scope>NUCLEOTIDE SEQUENCE [LARGE SCALE GENOMIC DNA]</scope>
    <source>
        <strain evidence="2">ID-206-W2</strain>
    </source>
</reference>
<comment type="caution">
    <text evidence="1">The sequence shown here is derived from an EMBL/GenBank/DDBJ whole genome shotgun (WGS) entry which is preliminary data.</text>
</comment>
<proteinExistence type="predicted"/>